<evidence type="ECO:0000313" key="1">
    <source>
        <dbReference type="EMBL" id="PLW51440.1"/>
    </source>
</evidence>
<name>A0A2N5VNC4_9BASI</name>
<dbReference type="Proteomes" id="UP000235392">
    <property type="component" value="Unassembled WGS sequence"/>
</dbReference>
<protein>
    <submittedName>
        <fullName evidence="1">Uncharacterized protein</fullName>
    </submittedName>
</protein>
<dbReference type="AlphaFoldDB" id="A0A2N5VNC4"/>
<sequence>MTLMELQRPINSPVLNLWDVRVPGTPQEPNCSGSVPHFLDRSSGVDHPPPTVIQRRLTHWWTTALQTVVQPDGQANRWKTVRPSLRQAQRWNQAGSNNAMTPLSSRRTTVGGECGITANNGPTHPDQGKWPGGVHHRANGRSSDQLRERWSDQWNWLGDRRWTSVMRSLPKRAPLHNGWTDRHPAITQRSSTSNPLMAAFKY</sequence>
<organism evidence="1 2">
    <name type="scientific">Puccinia coronata f. sp. avenae</name>
    <dbReference type="NCBI Taxonomy" id="200324"/>
    <lineage>
        <taxon>Eukaryota</taxon>
        <taxon>Fungi</taxon>
        <taxon>Dikarya</taxon>
        <taxon>Basidiomycota</taxon>
        <taxon>Pucciniomycotina</taxon>
        <taxon>Pucciniomycetes</taxon>
        <taxon>Pucciniales</taxon>
        <taxon>Pucciniaceae</taxon>
        <taxon>Puccinia</taxon>
    </lineage>
</organism>
<reference evidence="1 2" key="1">
    <citation type="submission" date="2017-11" db="EMBL/GenBank/DDBJ databases">
        <title>De novo assembly and phasing of dikaryotic genomes from two isolates of Puccinia coronata f. sp. avenae, the causal agent of oat crown rust.</title>
        <authorList>
            <person name="Miller M.E."/>
            <person name="Zhang Y."/>
            <person name="Omidvar V."/>
            <person name="Sperschneider J."/>
            <person name="Schwessinger B."/>
            <person name="Raley C."/>
            <person name="Palmer J.M."/>
            <person name="Garnica D."/>
            <person name="Upadhyaya N."/>
            <person name="Rathjen J."/>
            <person name="Taylor J.M."/>
            <person name="Park R.F."/>
            <person name="Dodds P.N."/>
            <person name="Hirsch C.D."/>
            <person name="Kianian S.F."/>
            <person name="Figueroa M."/>
        </authorList>
    </citation>
    <scope>NUCLEOTIDE SEQUENCE [LARGE SCALE GENOMIC DNA]</scope>
    <source>
        <strain evidence="1">12SD80</strain>
    </source>
</reference>
<proteinExistence type="predicted"/>
<evidence type="ECO:0000313" key="2">
    <source>
        <dbReference type="Proteomes" id="UP000235392"/>
    </source>
</evidence>
<gene>
    <name evidence="1" type="ORF">PCASD_00301</name>
</gene>
<accession>A0A2N5VNC4</accession>
<comment type="caution">
    <text evidence="1">The sequence shown here is derived from an EMBL/GenBank/DDBJ whole genome shotgun (WGS) entry which is preliminary data.</text>
</comment>
<dbReference type="EMBL" id="PGCI01000005">
    <property type="protein sequence ID" value="PLW51440.1"/>
    <property type="molecule type" value="Genomic_DNA"/>
</dbReference>